<dbReference type="EMBL" id="BNCO01000008">
    <property type="protein sequence ID" value="GIL50326.1"/>
    <property type="molecule type" value="Genomic_DNA"/>
</dbReference>
<protein>
    <submittedName>
        <fullName evidence="1">Uncharacterized protein</fullName>
    </submittedName>
</protein>
<keyword evidence="2" id="KW-1185">Reference proteome</keyword>
<gene>
    <name evidence="1" type="ORF">Vafri_6452</name>
</gene>
<sequence length="371" mass="40092">TLCSEFLHPLMSFIHTSKIRYILDRKVSSATTMDCHRVSACRQYSVEEAERIARATTAAQVGALMNSQAFKDFLDQKSQRTFRAGVFRRTVFCCVMSLLVLETAYLALIEHHKSFDVTKALRLDYYYYSAVTAAAFVPTDTMTSAADQPSSLITKPHSSSSAANQLSAITTTTVNVVASCRPSDEDDVVVITPPCSSFSTHKQQQPNYYQNDAIFNNTMAATNYNMTREGRDTHVNNITGSEDAAEQALDFMQLLSTLLALPPKGTSAVCAAVTASSSREPAAGSVVAAKVMSTTSIHHVEPVSGGNVVTTNVTSVISNGHNGNLNATRQLQGLISFFEHRFPPIPASWCTCTAAAPSTPLRSPSVPTASR</sequence>
<proteinExistence type="predicted"/>
<organism evidence="1 2">
    <name type="scientific">Volvox africanus</name>
    <dbReference type="NCBI Taxonomy" id="51714"/>
    <lineage>
        <taxon>Eukaryota</taxon>
        <taxon>Viridiplantae</taxon>
        <taxon>Chlorophyta</taxon>
        <taxon>core chlorophytes</taxon>
        <taxon>Chlorophyceae</taxon>
        <taxon>CS clade</taxon>
        <taxon>Chlamydomonadales</taxon>
        <taxon>Volvocaceae</taxon>
        <taxon>Volvox</taxon>
    </lineage>
</organism>
<dbReference type="AlphaFoldDB" id="A0A8J4AY97"/>
<evidence type="ECO:0000313" key="1">
    <source>
        <dbReference type="EMBL" id="GIL50326.1"/>
    </source>
</evidence>
<reference evidence="1" key="1">
    <citation type="journal article" date="2021" name="Proc. Natl. Acad. Sci. U.S.A.">
        <title>Three genomes in the algal genus Volvox reveal the fate of a haploid sex-determining region after a transition to homothallism.</title>
        <authorList>
            <person name="Yamamoto K."/>
            <person name="Hamaji T."/>
            <person name="Kawai-Toyooka H."/>
            <person name="Matsuzaki R."/>
            <person name="Takahashi F."/>
            <person name="Nishimura Y."/>
            <person name="Kawachi M."/>
            <person name="Noguchi H."/>
            <person name="Minakuchi Y."/>
            <person name="Umen J.G."/>
            <person name="Toyoda A."/>
            <person name="Nozaki H."/>
        </authorList>
    </citation>
    <scope>NUCLEOTIDE SEQUENCE</scope>
    <source>
        <strain evidence="1">NIES-3780</strain>
    </source>
</reference>
<dbReference type="Proteomes" id="UP000747399">
    <property type="component" value="Unassembled WGS sequence"/>
</dbReference>
<accession>A0A8J4AY97</accession>
<name>A0A8J4AY97_9CHLO</name>
<comment type="caution">
    <text evidence="1">The sequence shown here is derived from an EMBL/GenBank/DDBJ whole genome shotgun (WGS) entry which is preliminary data.</text>
</comment>
<evidence type="ECO:0000313" key="2">
    <source>
        <dbReference type="Proteomes" id="UP000747399"/>
    </source>
</evidence>
<feature type="non-terminal residue" evidence="1">
    <location>
        <position position="1"/>
    </location>
</feature>